<protein>
    <submittedName>
        <fullName evidence="2">Uncharacterized protein</fullName>
    </submittedName>
</protein>
<evidence type="ECO:0000256" key="1">
    <source>
        <dbReference type="SAM" id="MobiDB-lite"/>
    </source>
</evidence>
<evidence type="ECO:0000313" key="3">
    <source>
        <dbReference type="Proteomes" id="UP000789595"/>
    </source>
</evidence>
<dbReference type="EMBL" id="CAKKNE010000003">
    <property type="protein sequence ID" value="CAH0370209.1"/>
    <property type="molecule type" value="Genomic_DNA"/>
</dbReference>
<dbReference type="AlphaFoldDB" id="A0A8J2WWG5"/>
<feature type="non-terminal residue" evidence="2">
    <location>
        <position position="204"/>
    </location>
</feature>
<feature type="non-terminal residue" evidence="2">
    <location>
        <position position="1"/>
    </location>
</feature>
<reference evidence="2" key="1">
    <citation type="submission" date="2021-11" db="EMBL/GenBank/DDBJ databases">
        <authorList>
            <consortium name="Genoscope - CEA"/>
            <person name="William W."/>
        </authorList>
    </citation>
    <scope>NUCLEOTIDE SEQUENCE</scope>
</reference>
<feature type="region of interest" description="Disordered" evidence="1">
    <location>
        <begin position="175"/>
        <end position="198"/>
    </location>
</feature>
<accession>A0A8J2WWG5</accession>
<name>A0A8J2WWG5_9STRA</name>
<sequence length="204" mass="21776">SDEREAEAAPIPTTAPALAPGASYATLPDRVYAAVALENDPWGRPLDEALSAKITGMIMDAYNPPYVESLLVDGIGPAMDEAFSVLMAAGVLQQQQFAPTVLSVPSSRDPNKRTPIASLSPDRPCWPELVVRACEGCDSGRTVRRRHLRRRAGRRRGAREVPRVLGVVAARGRRPVGRGDESVRAGADRRRDRAGAGVAAVSCA</sequence>
<gene>
    <name evidence="2" type="ORF">PECAL_3P00810</name>
</gene>
<dbReference type="Proteomes" id="UP000789595">
    <property type="component" value="Unassembled WGS sequence"/>
</dbReference>
<evidence type="ECO:0000313" key="2">
    <source>
        <dbReference type="EMBL" id="CAH0370209.1"/>
    </source>
</evidence>
<keyword evidence="3" id="KW-1185">Reference proteome</keyword>
<feature type="compositionally biased region" description="Basic and acidic residues" evidence="1">
    <location>
        <begin position="177"/>
        <end position="194"/>
    </location>
</feature>
<comment type="caution">
    <text evidence="2">The sequence shown here is derived from an EMBL/GenBank/DDBJ whole genome shotgun (WGS) entry which is preliminary data.</text>
</comment>
<organism evidence="2 3">
    <name type="scientific">Pelagomonas calceolata</name>
    <dbReference type="NCBI Taxonomy" id="35677"/>
    <lineage>
        <taxon>Eukaryota</taxon>
        <taxon>Sar</taxon>
        <taxon>Stramenopiles</taxon>
        <taxon>Ochrophyta</taxon>
        <taxon>Pelagophyceae</taxon>
        <taxon>Pelagomonadales</taxon>
        <taxon>Pelagomonadaceae</taxon>
        <taxon>Pelagomonas</taxon>
    </lineage>
</organism>
<proteinExistence type="predicted"/>